<reference evidence="2 3" key="2">
    <citation type="submission" date="2019-01" db="EMBL/GenBank/DDBJ databases">
        <title>The decoding of complex shrimp genome reveals the adaptation for benthos swimmer, frequently molting mechanism and breeding impact on genome.</title>
        <authorList>
            <person name="Sun Y."/>
            <person name="Gao Y."/>
            <person name="Yu Y."/>
        </authorList>
    </citation>
    <scope>NUCLEOTIDE SEQUENCE [LARGE SCALE GENOMIC DNA]</scope>
    <source>
        <tissue evidence="2">Muscle</tissue>
    </source>
</reference>
<proteinExistence type="predicted"/>
<reference evidence="2 3" key="1">
    <citation type="submission" date="2018-04" db="EMBL/GenBank/DDBJ databases">
        <authorList>
            <person name="Zhang X."/>
            <person name="Yuan J."/>
            <person name="Li F."/>
            <person name="Xiang J."/>
        </authorList>
    </citation>
    <scope>NUCLEOTIDE SEQUENCE [LARGE SCALE GENOMIC DNA]</scope>
    <source>
        <tissue evidence="2">Muscle</tissue>
    </source>
</reference>
<dbReference type="Proteomes" id="UP000283509">
    <property type="component" value="Unassembled WGS sequence"/>
</dbReference>
<evidence type="ECO:0000256" key="1">
    <source>
        <dbReference type="SAM" id="MobiDB-lite"/>
    </source>
</evidence>
<dbReference type="EMBL" id="QCYY01002726">
    <property type="protein sequence ID" value="ROT68022.1"/>
    <property type="molecule type" value="Genomic_DNA"/>
</dbReference>
<organism evidence="2 3">
    <name type="scientific">Penaeus vannamei</name>
    <name type="common">Whiteleg shrimp</name>
    <name type="synonym">Litopenaeus vannamei</name>
    <dbReference type="NCBI Taxonomy" id="6689"/>
    <lineage>
        <taxon>Eukaryota</taxon>
        <taxon>Metazoa</taxon>
        <taxon>Ecdysozoa</taxon>
        <taxon>Arthropoda</taxon>
        <taxon>Crustacea</taxon>
        <taxon>Multicrustacea</taxon>
        <taxon>Malacostraca</taxon>
        <taxon>Eumalacostraca</taxon>
        <taxon>Eucarida</taxon>
        <taxon>Decapoda</taxon>
        <taxon>Dendrobranchiata</taxon>
        <taxon>Penaeoidea</taxon>
        <taxon>Penaeidae</taxon>
        <taxon>Penaeus</taxon>
    </lineage>
</organism>
<sequence length="448" mass="47999">MRSTEGDRQRQRSLVTGERVTVLSLIEKYINPSSSLVIPGRSVARPRHPAIPIQSARPCPGRPTLSFPNGLSIQSGYPCLVLSPAIQTICYPAIPAASRPSLSQSAAPVADQPVLPYALSIQSGYPCQFLSPPTSRPPHPVLLLSCSISSLLIPAQFCRPPIPGIPLSAILPIPPIPAIRPSLSSQPAHVQAPNPDYPPISVQSTLRPLSPIPLTFPNLSSQSFSHLSHFTLFSLLFPLISLPLTDFSLSRSFALGFVPLPSSLSHSFAFPFPHAHFTFATLLLHSPWTTRLPVPPLPFHSLLILSSLISSSPLPLLQLFSSPSSPTLPHSLIPFCSPFPLIHPCSRPPSSSPSYSSLPWHPPSPLASFTLALTLFPNLLTPTHPLSLSKFTLALAPPHHSPSPPPPLSLLSLQEALVPSSLGLPAFPPPPPSAGQPRTGGRRRPNDY</sequence>
<gene>
    <name evidence="2" type="ORF">C7M84_013865</name>
</gene>
<accession>A0A423SUX2</accession>
<dbReference type="AlphaFoldDB" id="A0A423SUX2"/>
<evidence type="ECO:0000313" key="2">
    <source>
        <dbReference type="EMBL" id="ROT68022.1"/>
    </source>
</evidence>
<name>A0A423SUX2_PENVA</name>
<keyword evidence="3" id="KW-1185">Reference proteome</keyword>
<comment type="caution">
    <text evidence="2">The sequence shown here is derived from an EMBL/GenBank/DDBJ whole genome shotgun (WGS) entry which is preliminary data.</text>
</comment>
<feature type="region of interest" description="Disordered" evidence="1">
    <location>
        <begin position="421"/>
        <end position="448"/>
    </location>
</feature>
<evidence type="ECO:0000313" key="3">
    <source>
        <dbReference type="Proteomes" id="UP000283509"/>
    </source>
</evidence>
<protein>
    <submittedName>
        <fullName evidence="2">Uncharacterized protein</fullName>
    </submittedName>
</protein>